<protein>
    <recommendedName>
        <fullName evidence="2">ABM domain-containing protein</fullName>
    </recommendedName>
</protein>
<evidence type="ECO:0000259" key="2">
    <source>
        <dbReference type="PROSITE" id="PS51725"/>
    </source>
</evidence>
<dbReference type="RefSeq" id="XP_013761148.1">
    <property type="nucleotide sequence ID" value="XM_013905694.1"/>
</dbReference>
<reference evidence="3 4" key="1">
    <citation type="submission" date="2010-05" db="EMBL/GenBank/DDBJ databases">
        <title>The Genome Sequence of Thecamonas trahens ATCC 50062.</title>
        <authorList>
            <consortium name="The Broad Institute Genome Sequencing Platform"/>
            <person name="Russ C."/>
            <person name="Cuomo C."/>
            <person name="Shea T."/>
            <person name="Young S.K."/>
            <person name="Zeng Q."/>
            <person name="Koehrsen M."/>
            <person name="Haas B."/>
            <person name="Borodovsky M."/>
            <person name="Guigo R."/>
            <person name="Alvarado L."/>
            <person name="Berlin A."/>
            <person name="Bochicchio J."/>
            <person name="Borenstein D."/>
            <person name="Chapman S."/>
            <person name="Chen Z."/>
            <person name="Freedman E."/>
            <person name="Gellesch M."/>
            <person name="Goldberg J."/>
            <person name="Griggs A."/>
            <person name="Gujja S."/>
            <person name="Heilman E."/>
            <person name="Heiman D."/>
            <person name="Hepburn T."/>
            <person name="Howarth C."/>
            <person name="Jen D."/>
            <person name="Larson L."/>
            <person name="Mehta T."/>
            <person name="Park D."/>
            <person name="Pearson M."/>
            <person name="Roberts A."/>
            <person name="Saif S."/>
            <person name="Shenoy N."/>
            <person name="Sisk P."/>
            <person name="Stolte C."/>
            <person name="Sykes S."/>
            <person name="Thomson T."/>
            <person name="Walk T."/>
            <person name="White J."/>
            <person name="Yandava C."/>
            <person name="Burger G."/>
            <person name="Gray M.W."/>
            <person name="Holland P.W.H."/>
            <person name="King N."/>
            <person name="Lang F.B.F."/>
            <person name="Roger A.J."/>
            <person name="Ruiz-Trillo I."/>
            <person name="Lander E."/>
            <person name="Nusbaum C."/>
        </authorList>
    </citation>
    <scope>NUCLEOTIDE SEQUENCE [LARGE SCALE GENOMIC DNA]</scope>
    <source>
        <strain evidence="3 4">ATCC 50062</strain>
    </source>
</reference>
<sequence>MPLRSPTGTGITSLGRCGKGRDTHHALTLTLTFTLRSTEEVVAFEAVLGQVAQAAAGQAGCTRYEILRVVGGPGLERPQYTVIESWASLAALNTHLETPSVVAANAALVPLLHESVEARTHVPLAKARRRVVADGEGVRDEGDGGDGGVVDKDNVGSNAGVDDEDPGSDDDDSGSDDESDDDDSGSDDESDDGSNSLDDLLGSSASL</sequence>
<dbReference type="PROSITE" id="PS51725">
    <property type="entry name" value="ABM"/>
    <property type="match status" value="1"/>
</dbReference>
<feature type="region of interest" description="Disordered" evidence="1">
    <location>
        <begin position="130"/>
        <end position="207"/>
    </location>
</feature>
<organism evidence="3 4">
    <name type="scientific">Thecamonas trahens ATCC 50062</name>
    <dbReference type="NCBI Taxonomy" id="461836"/>
    <lineage>
        <taxon>Eukaryota</taxon>
        <taxon>Apusozoa</taxon>
        <taxon>Apusomonadida</taxon>
        <taxon>Apusomonadidae</taxon>
        <taxon>Thecamonas</taxon>
    </lineage>
</organism>
<dbReference type="GeneID" id="25561827"/>
<dbReference type="SUPFAM" id="SSF54909">
    <property type="entry name" value="Dimeric alpha+beta barrel"/>
    <property type="match status" value="1"/>
</dbReference>
<keyword evidence="4" id="KW-1185">Reference proteome</keyword>
<proteinExistence type="predicted"/>
<feature type="compositionally biased region" description="Acidic residues" evidence="1">
    <location>
        <begin position="161"/>
        <end position="192"/>
    </location>
</feature>
<dbReference type="InterPro" id="IPR007138">
    <property type="entry name" value="ABM_dom"/>
</dbReference>
<dbReference type="InterPro" id="IPR011008">
    <property type="entry name" value="Dimeric_a/b-barrel"/>
</dbReference>
<evidence type="ECO:0000313" key="3">
    <source>
        <dbReference type="EMBL" id="KNC56106.1"/>
    </source>
</evidence>
<dbReference type="AlphaFoldDB" id="A0A0L0DVK9"/>
<name>A0A0L0DVK9_THETB</name>
<feature type="compositionally biased region" description="Basic and acidic residues" evidence="1">
    <location>
        <begin position="131"/>
        <end position="142"/>
    </location>
</feature>
<accession>A0A0L0DVK9</accession>
<evidence type="ECO:0000313" key="4">
    <source>
        <dbReference type="Proteomes" id="UP000054408"/>
    </source>
</evidence>
<feature type="compositionally biased region" description="Low complexity" evidence="1">
    <location>
        <begin position="193"/>
        <end position="207"/>
    </location>
</feature>
<dbReference type="Proteomes" id="UP000054408">
    <property type="component" value="Unassembled WGS sequence"/>
</dbReference>
<feature type="domain" description="ABM" evidence="2">
    <location>
        <begin position="25"/>
        <end position="122"/>
    </location>
</feature>
<dbReference type="Gene3D" id="3.30.70.100">
    <property type="match status" value="1"/>
</dbReference>
<dbReference type="EMBL" id="GL349440">
    <property type="protein sequence ID" value="KNC56106.1"/>
    <property type="molecule type" value="Genomic_DNA"/>
</dbReference>
<dbReference type="Pfam" id="PF03992">
    <property type="entry name" value="ABM"/>
    <property type="match status" value="1"/>
</dbReference>
<evidence type="ECO:0000256" key="1">
    <source>
        <dbReference type="SAM" id="MobiDB-lite"/>
    </source>
</evidence>
<gene>
    <name evidence="3" type="ORF">AMSG_02120</name>
</gene>